<reference evidence="2" key="1">
    <citation type="journal article" date="2023" name="Front. Plant Sci.">
        <title>Chromosomal-level genome assembly of Melastoma candidum provides insights into trichome evolution.</title>
        <authorList>
            <person name="Zhong Y."/>
            <person name="Wu W."/>
            <person name="Sun C."/>
            <person name="Zou P."/>
            <person name="Liu Y."/>
            <person name="Dai S."/>
            <person name="Zhou R."/>
        </authorList>
    </citation>
    <scope>NUCLEOTIDE SEQUENCE [LARGE SCALE GENOMIC DNA]</scope>
</reference>
<name>A0ACB9N6F8_9MYRT</name>
<protein>
    <submittedName>
        <fullName evidence="1">Uncharacterized protein</fullName>
    </submittedName>
</protein>
<dbReference type="EMBL" id="CM042887">
    <property type="protein sequence ID" value="KAI4330541.1"/>
    <property type="molecule type" value="Genomic_DNA"/>
</dbReference>
<organism evidence="1 2">
    <name type="scientific">Melastoma candidum</name>
    <dbReference type="NCBI Taxonomy" id="119954"/>
    <lineage>
        <taxon>Eukaryota</taxon>
        <taxon>Viridiplantae</taxon>
        <taxon>Streptophyta</taxon>
        <taxon>Embryophyta</taxon>
        <taxon>Tracheophyta</taxon>
        <taxon>Spermatophyta</taxon>
        <taxon>Magnoliopsida</taxon>
        <taxon>eudicotyledons</taxon>
        <taxon>Gunneridae</taxon>
        <taxon>Pentapetalae</taxon>
        <taxon>rosids</taxon>
        <taxon>malvids</taxon>
        <taxon>Myrtales</taxon>
        <taxon>Melastomataceae</taxon>
        <taxon>Melastomatoideae</taxon>
        <taxon>Melastomateae</taxon>
        <taxon>Melastoma</taxon>
    </lineage>
</organism>
<comment type="caution">
    <text evidence="1">The sequence shown here is derived from an EMBL/GenBank/DDBJ whole genome shotgun (WGS) entry which is preliminary data.</text>
</comment>
<sequence length="203" mass="23012">MVKKVNHNATERDRRKKINSLFSSLCSLLPPAEQAKKLSIPATITRVLKYIPELQEHIQLLTREKERLLSYAPYDLRCRSVDAEPKNDYPRAVTGSMVESMSWRSEREAMIRISQGDDSDKGISQALLDLENEGFSLISTSSFRSSEGKFMHDLHVWKGEDSRSPPNGQSILFQGQSSGSFDSEYLWPTVPSTSTLDFPNWLA</sequence>
<dbReference type="Proteomes" id="UP001057402">
    <property type="component" value="Chromosome 8"/>
</dbReference>
<keyword evidence="2" id="KW-1185">Reference proteome</keyword>
<evidence type="ECO:0000313" key="2">
    <source>
        <dbReference type="Proteomes" id="UP001057402"/>
    </source>
</evidence>
<evidence type="ECO:0000313" key="1">
    <source>
        <dbReference type="EMBL" id="KAI4330541.1"/>
    </source>
</evidence>
<proteinExistence type="predicted"/>
<gene>
    <name evidence="1" type="ORF">MLD38_028820</name>
</gene>
<accession>A0ACB9N6F8</accession>